<evidence type="ECO:0000313" key="2">
    <source>
        <dbReference type="Proteomes" id="UP001451782"/>
    </source>
</evidence>
<dbReference type="InterPro" id="IPR001646">
    <property type="entry name" value="5peptide_repeat"/>
</dbReference>
<organism evidence="1 2">
    <name type="scientific">Yoonia algicola</name>
    <dbReference type="NCBI Taxonomy" id="3137368"/>
    <lineage>
        <taxon>Bacteria</taxon>
        <taxon>Pseudomonadati</taxon>
        <taxon>Pseudomonadota</taxon>
        <taxon>Alphaproteobacteria</taxon>
        <taxon>Rhodobacterales</taxon>
        <taxon>Paracoccaceae</taxon>
        <taxon>Yoonia</taxon>
    </lineage>
</organism>
<dbReference type="AlphaFoldDB" id="A0AAN0NIX8"/>
<dbReference type="KEGG" id="yag:AABB28_01755"/>
<dbReference type="SUPFAM" id="SSF141571">
    <property type="entry name" value="Pentapeptide repeat-like"/>
    <property type="match status" value="1"/>
</dbReference>
<sequence length="227" mass="26078">MHLEDFLDRQSKDALHAILRSEDASFVVLLGLSGLDPKRDFRFGDFSGLDMRGVDLRDFNFSGSDLRGCLIDGDTIIDSTTILVDAEIDWVFESKPQIVEKMLEVENAQGSAARRRALTELETQFQSPSHTHQYLKNTLDNTRSIDTFFDVLDYFKAREEADKAIISKGLIKFGLESVRKKKEIQNLDPRPLVCHAFSKGFRNLQTRSPRKFSADILREQWIEAEYR</sequence>
<evidence type="ECO:0000313" key="1">
    <source>
        <dbReference type="EMBL" id="WZU64064.1"/>
    </source>
</evidence>
<dbReference type="Pfam" id="PF00805">
    <property type="entry name" value="Pentapeptide"/>
    <property type="match status" value="1"/>
</dbReference>
<dbReference type="RefSeq" id="WP_342070432.1">
    <property type="nucleotide sequence ID" value="NZ_CP151762.1"/>
</dbReference>
<proteinExistence type="predicted"/>
<accession>A0AAN0NIX8</accession>
<reference evidence="1 2" key="1">
    <citation type="submission" date="2024-04" db="EMBL/GenBank/DDBJ databases">
        <title>Phylogenomic analyses of a clade within the roseobacter group suggest taxonomic reassignments of species of the genera Aestuariivita, Citreicella, Loktanella, Nautella, Pelagibaca, Ruegeria, Thalassobius, Thiobacimonas and Tropicibacter, and the proposal o.</title>
        <authorList>
            <person name="Jeon C.O."/>
        </authorList>
    </citation>
    <scope>NUCLEOTIDE SEQUENCE [LARGE SCALE GENOMIC DNA]</scope>
    <source>
        <strain evidence="1 2">G8-12</strain>
    </source>
</reference>
<dbReference type="Proteomes" id="UP001451782">
    <property type="component" value="Chromosome"/>
</dbReference>
<keyword evidence="2" id="KW-1185">Reference proteome</keyword>
<dbReference type="EMBL" id="CP151762">
    <property type="protein sequence ID" value="WZU64064.1"/>
    <property type="molecule type" value="Genomic_DNA"/>
</dbReference>
<name>A0AAN0NIX8_9RHOB</name>
<gene>
    <name evidence="1" type="ORF">AABB28_01755</name>
</gene>
<protein>
    <submittedName>
        <fullName evidence="1">Pentapeptide repeat-containing protein</fullName>
    </submittedName>
</protein>